<feature type="transmembrane region" description="Helical" evidence="1">
    <location>
        <begin position="7"/>
        <end position="26"/>
    </location>
</feature>
<organism evidence="3 4">
    <name type="scientific">Paenibacillus rhizosphaerae</name>
    <dbReference type="NCBI Taxonomy" id="297318"/>
    <lineage>
        <taxon>Bacteria</taxon>
        <taxon>Bacillati</taxon>
        <taxon>Bacillota</taxon>
        <taxon>Bacilli</taxon>
        <taxon>Bacillales</taxon>
        <taxon>Paenibacillaceae</taxon>
        <taxon>Paenibacillus</taxon>
    </lineage>
</organism>
<proteinExistence type="predicted"/>
<dbReference type="RefSeq" id="WP_076175192.1">
    <property type="nucleotide sequence ID" value="NZ_MRTP01000013.1"/>
</dbReference>
<feature type="transmembrane region" description="Helical" evidence="1">
    <location>
        <begin position="75"/>
        <end position="92"/>
    </location>
</feature>
<name>A0A1R1ECU9_9BACL</name>
<protein>
    <recommendedName>
        <fullName evidence="2">LiaF transmembrane domain-containing protein</fullName>
    </recommendedName>
</protein>
<feature type="transmembrane region" description="Helical" evidence="1">
    <location>
        <begin position="32"/>
        <end position="49"/>
    </location>
</feature>
<dbReference type="STRING" id="297318.BK138_29655"/>
<evidence type="ECO:0000313" key="3">
    <source>
        <dbReference type="EMBL" id="OMF49646.1"/>
    </source>
</evidence>
<keyword evidence="1" id="KW-0472">Membrane</keyword>
<sequence>MRTNKTSGWAIVLIAIGALMLLGVFAPLFGRLIGLIFPILMIVLGYYGIRRGKVVIGTIILAFGVMGLLAKLSWIIGPLLGIALVVFGIMLLKGKKSSKWM</sequence>
<gene>
    <name evidence="3" type="ORF">BK138_29655</name>
</gene>
<keyword evidence="1" id="KW-0812">Transmembrane</keyword>
<dbReference type="Pfam" id="PF22570">
    <property type="entry name" value="LiaF-TM"/>
    <property type="match status" value="1"/>
</dbReference>
<evidence type="ECO:0000313" key="4">
    <source>
        <dbReference type="Proteomes" id="UP000187172"/>
    </source>
</evidence>
<evidence type="ECO:0000256" key="1">
    <source>
        <dbReference type="SAM" id="Phobius"/>
    </source>
</evidence>
<reference evidence="3 4" key="1">
    <citation type="submission" date="2016-11" db="EMBL/GenBank/DDBJ databases">
        <title>Paenibacillus species isolates.</title>
        <authorList>
            <person name="Beno S.M."/>
        </authorList>
    </citation>
    <scope>NUCLEOTIDE SEQUENCE [LARGE SCALE GENOMIC DNA]</scope>
    <source>
        <strain evidence="3 4">FSL R5-0378</strain>
    </source>
</reference>
<evidence type="ECO:0000259" key="2">
    <source>
        <dbReference type="Pfam" id="PF22570"/>
    </source>
</evidence>
<dbReference type="EMBL" id="MRTP01000013">
    <property type="protein sequence ID" value="OMF49646.1"/>
    <property type="molecule type" value="Genomic_DNA"/>
</dbReference>
<feature type="transmembrane region" description="Helical" evidence="1">
    <location>
        <begin position="54"/>
        <end position="69"/>
    </location>
</feature>
<keyword evidence="1" id="KW-1133">Transmembrane helix</keyword>
<keyword evidence="4" id="KW-1185">Reference proteome</keyword>
<dbReference type="Proteomes" id="UP000187172">
    <property type="component" value="Unassembled WGS sequence"/>
</dbReference>
<feature type="domain" description="LiaF transmembrane" evidence="2">
    <location>
        <begin position="9"/>
        <end position="98"/>
    </location>
</feature>
<accession>A0A1R1ECU9</accession>
<dbReference type="AlphaFoldDB" id="A0A1R1ECU9"/>
<dbReference type="InterPro" id="IPR054331">
    <property type="entry name" value="LiaF_TM"/>
</dbReference>
<comment type="caution">
    <text evidence="3">The sequence shown here is derived from an EMBL/GenBank/DDBJ whole genome shotgun (WGS) entry which is preliminary data.</text>
</comment>